<dbReference type="AlphaFoldDB" id="A0A510Y8E1"/>
<reference evidence="1 2" key="1">
    <citation type="submission" date="2019-07" db="EMBL/GenBank/DDBJ databases">
        <title>Whole genome shotgun sequence of Marinococcus halophilus NBRC 102359.</title>
        <authorList>
            <person name="Hosoyama A."/>
            <person name="Uohara A."/>
            <person name="Ohji S."/>
            <person name="Ichikawa N."/>
        </authorList>
    </citation>
    <scope>NUCLEOTIDE SEQUENCE [LARGE SCALE GENOMIC DNA]</scope>
    <source>
        <strain evidence="1 2">NBRC 102359</strain>
    </source>
</reference>
<evidence type="ECO:0000313" key="2">
    <source>
        <dbReference type="Proteomes" id="UP000321051"/>
    </source>
</evidence>
<proteinExistence type="predicted"/>
<dbReference type="OrthoDB" id="1429617at2"/>
<organism evidence="1 2">
    <name type="scientific">Marinococcus halophilus</name>
    <dbReference type="NCBI Taxonomy" id="1371"/>
    <lineage>
        <taxon>Bacteria</taxon>
        <taxon>Bacillati</taxon>
        <taxon>Bacillota</taxon>
        <taxon>Bacilli</taxon>
        <taxon>Bacillales</taxon>
        <taxon>Bacillaceae</taxon>
        <taxon>Marinococcus</taxon>
    </lineage>
</organism>
<dbReference type="Proteomes" id="UP000321051">
    <property type="component" value="Unassembled WGS sequence"/>
</dbReference>
<keyword evidence="2" id="KW-1185">Reference proteome</keyword>
<dbReference type="Gene3D" id="3.40.50.300">
    <property type="entry name" value="P-loop containing nucleotide triphosphate hydrolases"/>
    <property type="match status" value="1"/>
</dbReference>
<dbReference type="STRING" id="1371.GCA_900166605_01885"/>
<dbReference type="SUPFAM" id="SSF52540">
    <property type="entry name" value="P-loop containing nucleoside triphosphate hydrolases"/>
    <property type="match status" value="1"/>
</dbReference>
<protein>
    <recommendedName>
        <fullName evidence="3">Sulfotransferase domain-containing protein</fullName>
    </recommendedName>
</protein>
<dbReference type="EMBL" id="BJUN01000016">
    <property type="protein sequence ID" value="GEK59625.1"/>
    <property type="molecule type" value="Genomic_DNA"/>
</dbReference>
<evidence type="ECO:0008006" key="3">
    <source>
        <dbReference type="Google" id="ProtNLM"/>
    </source>
</evidence>
<dbReference type="RefSeq" id="WP_094908795.1">
    <property type="nucleotide sequence ID" value="NZ_BJUN01000016.1"/>
</dbReference>
<gene>
    <name evidence="1" type="ORF">MHA01_25300</name>
</gene>
<dbReference type="InterPro" id="IPR027417">
    <property type="entry name" value="P-loop_NTPase"/>
</dbReference>
<comment type="caution">
    <text evidence="1">The sequence shown here is derived from an EMBL/GenBank/DDBJ whole genome shotgun (WGS) entry which is preliminary data.</text>
</comment>
<accession>A0A510Y8E1</accession>
<name>A0A510Y8E1_MARHA</name>
<sequence length="300" mass="35924">MRKTVYIHVGYHKTATTFLQKSIYPKLTNEMTYLSRGEIQHYLYQIRHKKLSEKQILQLRSGIEEIAETEKPLLISYEGLSGNPMSMRKKIKDNLTILKDLRRIFPEESYDVHIIVGVRWQIELLTSLYVQYIHQGGYKQAPVVFEEWERLGVLDGYYYFHYLEQIKHLFGSNNYYLMQYERFRESEMRELTALLQYMGITEVPEYSAAKVNRSYGTMQLKAAQKMNYFFKTPFNPNAPIPTKRRLPLSRVLLQNRASFMLHYQRYYLPESLQQVLHAKYQDDNRLFSQYYGIDYTKTDM</sequence>
<evidence type="ECO:0000313" key="1">
    <source>
        <dbReference type="EMBL" id="GEK59625.1"/>
    </source>
</evidence>